<accession>A0ABV8Y1G1</accession>
<dbReference type="Pfam" id="PF10011">
    <property type="entry name" value="DUF2254"/>
    <property type="match status" value="1"/>
</dbReference>
<sequence length="214" mass="23794">MGPRSCLCRPRHGAITHVDYSGLVRWAARHDVVVSVDRSVGEFLVEGQDLLTLWGTSELGADESQKVYRFVGVGPQRVTRQDVAFGIRQLVDIIDRALSPVVNDPTTALPCLQELHRVLRHLVQQASPSPYIADDQGQVRVVHHPQSVSDLVQLAVREPAHYGQDSLRMVPGLRAMLEDLQQVTANRYRNTIERLLLTLPGADEGPRPEHPGRA</sequence>
<organism evidence="1 2">
    <name type="scientific">Citricoccus alkalitolerans</name>
    <dbReference type="NCBI Taxonomy" id="246603"/>
    <lineage>
        <taxon>Bacteria</taxon>
        <taxon>Bacillati</taxon>
        <taxon>Actinomycetota</taxon>
        <taxon>Actinomycetes</taxon>
        <taxon>Micrococcales</taxon>
        <taxon>Micrococcaceae</taxon>
        <taxon>Citricoccus</taxon>
    </lineage>
</organism>
<protein>
    <submittedName>
        <fullName evidence="1">DUF2254 family protein</fullName>
    </submittedName>
</protein>
<keyword evidence="2" id="KW-1185">Reference proteome</keyword>
<name>A0ABV8Y1G1_9MICC</name>
<reference evidence="2" key="1">
    <citation type="journal article" date="2019" name="Int. J. Syst. Evol. Microbiol.">
        <title>The Global Catalogue of Microorganisms (GCM) 10K type strain sequencing project: providing services to taxonomists for standard genome sequencing and annotation.</title>
        <authorList>
            <consortium name="The Broad Institute Genomics Platform"/>
            <consortium name="The Broad Institute Genome Sequencing Center for Infectious Disease"/>
            <person name="Wu L."/>
            <person name="Ma J."/>
        </authorList>
    </citation>
    <scope>NUCLEOTIDE SEQUENCE [LARGE SCALE GENOMIC DNA]</scope>
    <source>
        <strain evidence="2">CGMCC 1.12125</strain>
    </source>
</reference>
<dbReference type="EMBL" id="JBHSEN010000003">
    <property type="protein sequence ID" value="MFC4430979.1"/>
    <property type="molecule type" value="Genomic_DNA"/>
</dbReference>
<gene>
    <name evidence="1" type="ORF">ACFO0K_15010</name>
</gene>
<evidence type="ECO:0000313" key="1">
    <source>
        <dbReference type="EMBL" id="MFC4430979.1"/>
    </source>
</evidence>
<evidence type="ECO:0000313" key="2">
    <source>
        <dbReference type="Proteomes" id="UP001595965"/>
    </source>
</evidence>
<dbReference type="RefSeq" id="WP_344231123.1">
    <property type="nucleotide sequence ID" value="NZ_BAAALH010000003.1"/>
</dbReference>
<proteinExistence type="predicted"/>
<comment type="caution">
    <text evidence="1">The sequence shown here is derived from an EMBL/GenBank/DDBJ whole genome shotgun (WGS) entry which is preliminary data.</text>
</comment>
<dbReference type="InterPro" id="IPR018723">
    <property type="entry name" value="DUF2254_membrane"/>
</dbReference>
<dbReference type="Proteomes" id="UP001595965">
    <property type="component" value="Unassembled WGS sequence"/>
</dbReference>